<evidence type="ECO:0000313" key="4">
    <source>
        <dbReference type="EMBL" id="MFL0245625.1"/>
    </source>
</evidence>
<dbReference type="Pfam" id="PF05569">
    <property type="entry name" value="Peptidase_M56"/>
    <property type="match status" value="1"/>
</dbReference>
<evidence type="ECO:0000256" key="1">
    <source>
        <dbReference type="ARBA" id="ARBA00009108"/>
    </source>
</evidence>
<dbReference type="Gene3D" id="3.30.2010.10">
    <property type="entry name" value="Metalloproteases ('zincins'), catalytic domain"/>
    <property type="match status" value="1"/>
</dbReference>
<dbReference type="Pfam" id="PF05949">
    <property type="entry name" value="DUF881"/>
    <property type="match status" value="2"/>
</dbReference>
<dbReference type="Proteomes" id="UP001623591">
    <property type="component" value="Unassembled WGS sequence"/>
</dbReference>
<dbReference type="Gene3D" id="3.30.70.1880">
    <property type="entry name" value="Protein of unknown function DUF881"/>
    <property type="match status" value="2"/>
</dbReference>
<dbReference type="CDD" id="cd07341">
    <property type="entry name" value="M56_BlaR1_MecR1_like"/>
    <property type="match status" value="1"/>
</dbReference>
<gene>
    <name evidence="4" type="ORF">ACJDUG_01375</name>
</gene>
<evidence type="ECO:0000259" key="3">
    <source>
        <dbReference type="Pfam" id="PF05569"/>
    </source>
</evidence>
<keyword evidence="2" id="KW-0812">Transmembrane</keyword>
<reference evidence="4 5" key="1">
    <citation type="submission" date="2024-11" db="EMBL/GenBank/DDBJ databases">
        <authorList>
            <person name="Heng Y.C."/>
            <person name="Lim A.C.H."/>
            <person name="Lee J.K.Y."/>
            <person name="Kittelmann S."/>
        </authorList>
    </citation>
    <scope>NUCLEOTIDE SEQUENCE [LARGE SCALE GENOMIC DNA]</scope>
    <source>
        <strain evidence="4 5">WILCCON 0185</strain>
    </source>
</reference>
<sequence length="639" mass="71790">MNNISITDWILEATLAGSLLVIIIMLVKKALGKKLSVTAHYYIWLLLIIKLIMPFGPESKISIYNVINPSYISNAYENTYKKTPEALINNGDEIYSDKTTNNNLEFKSIERKDTTPTQNISYIKIDYKKIFIIIWVVGAALAFAHTIAGLIKIKKIILSSAKDNEKVNSILEEAKRIVDIKQKIQLGFTDQISSPSLFGILNPIIIIPNIIAMNLTEKELKYVFIHELCHIKRKDIIISWLRAIFKTIHWFNPLIVFGLSTMEKDCEMFCDNTVLSYLDNSENKAYGNTIINVLQLVNRPMWLPGGTPIIMKKNDLKRRIKMISNYGKISIGSIFIGIVIILIVATVGLTNKIAKIDASNSALNNASSEAKKNINVMSTKSLSITLTDNMDEINKLKGNSFFTNSCPYIVSADDIKSITNELKNLNAVKISVNGEQISDSSEISAVAQFIKINGNKYKSPFVIKAIWNKNIPLDSLLKDNSDVNKLKSRGIGVKIGESIDSRETQVLETDKPVEVYKNSGIILNLHRNDKTSTVFAGKREMNSLIKLLSLDTTKEIYINDQLITNKTVFEDTPEPGYILVDGRKVSTKETISIKAVGNKDELFNKLSFPGNLQSEEKFKFYDINYKVFGDNGNITKDIN</sequence>
<feature type="transmembrane region" description="Helical" evidence="2">
    <location>
        <begin position="130"/>
        <end position="151"/>
    </location>
</feature>
<dbReference type="InterPro" id="IPR052173">
    <property type="entry name" value="Beta-lactam_resp_regulator"/>
</dbReference>
<name>A0ABW8T142_9CLOT</name>
<dbReference type="InterPro" id="IPR008756">
    <property type="entry name" value="Peptidase_M56"/>
</dbReference>
<evidence type="ECO:0000313" key="5">
    <source>
        <dbReference type="Proteomes" id="UP001623591"/>
    </source>
</evidence>
<organism evidence="4 5">
    <name type="scientific">Candidatus Clostridium stratigraminis</name>
    <dbReference type="NCBI Taxonomy" id="3381661"/>
    <lineage>
        <taxon>Bacteria</taxon>
        <taxon>Bacillati</taxon>
        <taxon>Bacillota</taxon>
        <taxon>Clostridia</taxon>
        <taxon>Eubacteriales</taxon>
        <taxon>Clostridiaceae</taxon>
        <taxon>Clostridium</taxon>
    </lineage>
</organism>
<feature type="domain" description="Peptidase M56" evidence="3">
    <location>
        <begin position="11"/>
        <end position="323"/>
    </location>
</feature>
<feature type="transmembrane region" description="Helical" evidence="2">
    <location>
        <begin position="6"/>
        <end position="27"/>
    </location>
</feature>
<protein>
    <submittedName>
        <fullName evidence="4">M56 family metallopeptidase</fullName>
    </submittedName>
</protein>
<keyword evidence="5" id="KW-1185">Reference proteome</keyword>
<feature type="transmembrane region" description="Helical" evidence="2">
    <location>
        <begin position="326"/>
        <end position="349"/>
    </location>
</feature>
<comment type="similarity">
    <text evidence="1">Belongs to the UPF0749 family.</text>
</comment>
<dbReference type="RefSeq" id="WP_406768081.1">
    <property type="nucleotide sequence ID" value="NZ_JBJHZZ010000001.1"/>
</dbReference>
<dbReference type="EMBL" id="JBJHZZ010000001">
    <property type="protein sequence ID" value="MFL0245625.1"/>
    <property type="molecule type" value="Genomic_DNA"/>
</dbReference>
<evidence type="ECO:0000256" key="2">
    <source>
        <dbReference type="SAM" id="Phobius"/>
    </source>
</evidence>
<comment type="caution">
    <text evidence="4">The sequence shown here is derived from an EMBL/GenBank/DDBJ whole genome shotgun (WGS) entry which is preliminary data.</text>
</comment>
<keyword evidence="2" id="KW-1133">Transmembrane helix</keyword>
<keyword evidence="2" id="KW-0472">Membrane</keyword>
<proteinExistence type="inferred from homology"/>
<dbReference type="PANTHER" id="PTHR34978:SF3">
    <property type="entry name" value="SLR0241 PROTEIN"/>
    <property type="match status" value="1"/>
</dbReference>
<feature type="transmembrane region" description="Helical" evidence="2">
    <location>
        <begin position="39"/>
        <end position="56"/>
    </location>
</feature>
<dbReference type="PANTHER" id="PTHR34978">
    <property type="entry name" value="POSSIBLE SENSOR-TRANSDUCER PROTEIN BLAR"/>
    <property type="match status" value="1"/>
</dbReference>
<accession>A0ABW8T142</accession>
<dbReference type="InterPro" id="IPR010273">
    <property type="entry name" value="DUF881"/>
</dbReference>